<gene>
    <name evidence="1" type="ORF">J0I24_08900</name>
</gene>
<proteinExistence type="predicted"/>
<dbReference type="AlphaFoldDB" id="A0A8I1SVN3"/>
<dbReference type="Proteomes" id="UP000664800">
    <property type="component" value="Unassembled WGS sequence"/>
</dbReference>
<dbReference type="EMBL" id="JAFKMR010000017">
    <property type="protein sequence ID" value="MBN8744412.1"/>
    <property type="molecule type" value="Genomic_DNA"/>
</dbReference>
<evidence type="ECO:0000313" key="1">
    <source>
        <dbReference type="EMBL" id="MBN8744412.1"/>
    </source>
</evidence>
<sequence length="91" mass="10035">MTNANTFIYFAQAFHHGEAEQHSYVVAVGEREVVEALAKAEHARLRGAYGVAIYRTLPNGATQDNFRLVGYLSSDMGEKWTCSQPDEAQAA</sequence>
<reference evidence="1" key="1">
    <citation type="submission" date="2021-02" db="EMBL/GenBank/DDBJ databases">
        <title>Thiocyanate and organic carbon inputs drive convergent selection for specific autotrophic Afipia and Thiobacillus strains within complex microbiomes.</title>
        <authorList>
            <person name="Huddy R.J."/>
            <person name="Sachdeva R."/>
            <person name="Kadzinga F."/>
            <person name="Kantor R.S."/>
            <person name="Harrison S.T.L."/>
            <person name="Banfield J.F."/>
        </authorList>
    </citation>
    <scope>NUCLEOTIDE SEQUENCE</scope>
    <source>
        <strain evidence="1">SCN18_13_7_16_R3_B_64_19</strain>
    </source>
</reference>
<evidence type="ECO:0000313" key="2">
    <source>
        <dbReference type="Proteomes" id="UP000664800"/>
    </source>
</evidence>
<accession>A0A8I1SVN3</accession>
<name>A0A8I1SVN3_THIA3</name>
<organism evidence="1 2">
    <name type="scientific">Thiomonas arsenitoxydans (strain DSM 22701 / CIP 110005 / 3As)</name>
    <dbReference type="NCBI Taxonomy" id="426114"/>
    <lineage>
        <taxon>Bacteria</taxon>
        <taxon>Pseudomonadati</taxon>
        <taxon>Pseudomonadota</taxon>
        <taxon>Betaproteobacteria</taxon>
        <taxon>Burkholderiales</taxon>
        <taxon>Thiomonas</taxon>
    </lineage>
</organism>
<comment type="caution">
    <text evidence="1">The sequence shown here is derived from an EMBL/GenBank/DDBJ whole genome shotgun (WGS) entry which is preliminary data.</text>
</comment>
<dbReference type="RefSeq" id="WP_276730174.1">
    <property type="nucleotide sequence ID" value="NZ_JAFKMR010000017.1"/>
</dbReference>
<protein>
    <submittedName>
        <fullName evidence="1">Uncharacterized protein</fullName>
    </submittedName>
</protein>